<reference evidence="1" key="1">
    <citation type="journal article" date="2014" name="Int. J. Syst. Evol. Microbiol.">
        <title>Complete genome sequence of Corynebacterium casei LMG S-19264T (=DSM 44701T), isolated from a smear-ripened cheese.</title>
        <authorList>
            <consortium name="US DOE Joint Genome Institute (JGI-PGF)"/>
            <person name="Walter F."/>
            <person name="Albersmeier A."/>
            <person name="Kalinowski J."/>
            <person name="Ruckert C."/>
        </authorList>
    </citation>
    <scope>NUCLEOTIDE SEQUENCE</scope>
    <source>
        <strain evidence="1">JCM 4633</strain>
    </source>
</reference>
<gene>
    <name evidence="1" type="ORF">GCM10010507_59580</name>
</gene>
<comment type="caution">
    <text evidence="1">The sequence shown here is derived from an EMBL/GenBank/DDBJ whole genome shotgun (WGS) entry which is preliminary data.</text>
</comment>
<evidence type="ECO:0000313" key="2">
    <source>
        <dbReference type="Proteomes" id="UP000646244"/>
    </source>
</evidence>
<reference evidence="1" key="2">
    <citation type="submission" date="2020-09" db="EMBL/GenBank/DDBJ databases">
        <authorList>
            <person name="Sun Q."/>
            <person name="Ohkuma M."/>
        </authorList>
    </citation>
    <scope>NUCLEOTIDE SEQUENCE</scope>
    <source>
        <strain evidence="1">JCM 4633</strain>
    </source>
</reference>
<protein>
    <submittedName>
        <fullName evidence="1">Uncharacterized protein</fullName>
    </submittedName>
</protein>
<accession>A0A918U235</accession>
<organism evidence="1 2">
    <name type="scientific">Streptomyces cinnamoneus</name>
    <name type="common">Streptoverticillium cinnamoneum</name>
    <dbReference type="NCBI Taxonomy" id="53446"/>
    <lineage>
        <taxon>Bacteria</taxon>
        <taxon>Bacillati</taxon>
        <taxon>Actinomycetota</taxon>
        <taxon>Actinomycetes</taxon>
        <taxon>Kitasatosporales</taxon>
        <taxon>Streptomycetaceae</taxon>
        <taxon>Streptomyces</taxon>
        <taxon>Streptomyces cinnamoneus group</taxon>
    </lineage>
</organism>
<dbReference type="Proteomes" id="UP000646244">
    <property type="component" value="Unassembled WGS sequence"/>
</dbReference>
<sequence length="91" mass="9464">MSGNHRSAVRFTVPGVPSYEGGKATHTSGMSRIEIGDTVVWGKTGGRYGYLNGFGATRDLSRTLVHSVNAADAKGEAQNPVVGRIIAAAGF</sequence>
<name>A0A918U235_STRCJ</name>
<evidence type="ECO:0000313" key="1">
    <source>
        <dbReference type="EMBL" id="GHC72492.1"/>
    </source>
</evidence>
<proteinExistence type="predicted"/>
<dbReference type="EMBL" id="BMVB01000036">
    <property type="protein sequence ID" value="GHC72492.1"/>
    <property type="molecule type" value="Genomic_DNA"/>
</dbReference>
<dbReference type="AlphaFoldDB" id="A0A918U235"/>